<organism evidence="25 26">
    <name type="scientific">Eleusine coracana subsp. coracana</name>
    <dbReference type="NCBI Taxonomy" id="191504"/>
    <lineage>
        <taxon>Eukaryota</taxon>
        <taxon>Viridiplantae</taxon>
        <taxon>Streptophyta</taxon>
        <taxon>Embryophyta</taxon>
        <taxon>Tracheophyta</taxon>
        <taxon>Spermatophyta</taxon>
        <taxon>Magnoliopsida</taxon>
        <taxon>Liliopsida</taxon>
        <taxon>Poales</taxon>
        <taxon>Poaceae</taxon>
        <taxon>PACMAD clade</taxon>
        <taxon>Chloridoideae</taxon>
        <taxon>Cynodonteae</taxon>
        <taxon>Eleusininae</taxon>
        <taxon>Eleusine</taxon>
    </lineage>
</organism>
<comment type="caution">
    <text evidence="25">The sequence shown here is derived from an EMBL/GenBank/DDBJ whole genome shotgun (WGS) entry which is preliminary data.</text>
</comment>
<dbReference type="PANTHER" id="PTHR27007">
    <property type="match status" value="1"/>
</dbReference>
<gene>
    <name evidence="25" type="primary">ga12652</name>
    <name evidence="25" type="ORF">PR202_ga12652</name>
</gene>
<name>A0AAV5CCP2_ELECO</name>
<comment type="subcellular location">
    <subcellularLocation>
        <location evidence="1">Cell membrane</location>
    </subcellularLocation>
    <subcellularLocation>
        <location evidence="2">Membrane</location>
        <topology evidence="2">Single-pass type I membrane protein</topology>
    </subcellularLocation>
</comment>
<evidence type="ECO:0000256" key="14">
    <source>
        <dbReference type="ARBA" id="ARBA00022840"/>
    </source>
</evidence>
<reference evidence="25" key="1">
    <citation type="journal article" date="2018" name="DNA Res.">
        <title>Multiple hybrid de novo genome assembly of finger millet, an orphan allotetraploid crop.</title>
        <authorList>
            <person name="Hatakeyama M."/>
            <person name="Aluri S."/>
            <person name="Balachadran M.T."/>
            <person name="Sivarajan S.R."/>
            <person name="Patrignani A."/>
            <person name="Gruter S."/>
            <person name="Poveda L."/>
            <person name="Shimizu-Inatsugi R."/>
            <person name="Baeten J."/>
            <person name="Francoijs K.J."/>
            <person name="Nataraja K.N."/>
            <person name="Reddy Y.A.N."/>
            <person name="Phadnis S."/>
            <person name="Ravikumar R.L."/>
            <person name="Schlapbach R."/>
            <person name="Sreeman S.M."/>
            <person name="Shimizu K.K."/>
        </authorList>
    </citation>
    <scope>NUCLEOTIDE SEQUENCE</scope>
</reference>
<evidence type="ECO:0000256" key="21">
    <source>
        <dbReference type="PROSITE-ProRule" id="PRU10141"/>
    </source>
</evidence>
<dbReference type="EC" id="2.7.11.1" evidence="5"/>
<evidence type="ECO:0000256" key="18">
    <source>
        <dbReference type="ARBA" id="ARBA00023180"/>
    </source>
</evidence>
<evidence type="ECO:0000256" key="11">
    <source>
        <dbReference type="ARBA" id="ARBA00022734"/>
    </source>
</evidence>
<dbReference type="CDD" id="cd06899">
    <property type="entry name" value="lectin_legume_LecRK_Arcelin_ConA"/>
    <property type="match status" value="1"/>
</dbReference>
<evidence type="ECO:0000256" key="19">
    <source>
        <dbReference type="ARBA" id="ARBA00048659"/>
    </source>
</evidence>
<dbReference type="PROSITE" id="PS50011">
    <property type="entry name" value="PROTEIN_KINASE_DOM"/>
    <property type="match status" value="1"/>
</dbReference>
<accession>A0AAV5CCP2</accession>
<evidence type="ECO:0000256" key="12">
    <source>
        <dbReference type="ARBA" id="ARBA00022741"/>
    </source>
</evidence>
<protein>
    <recommendedName>
        <fullName evidence="5">non-specific serine/threonine protein kinase</fullName>
        <ecNumber evidence="5">2.7.11.1</ecNumber>
    </recommendedName>
</protein>
<dbReference type="EMBL" id="BQKI01000006">
    <property type="protein sequence ID" value="GJM95869.1"/>
    <property type="molecule type" value="Genomic_DNA"/>
</dbReference>
<evidence type="ECO:0000313" key="25">
    <source>
        <dbReference type="EMBL" id="GJM95869.1"/>
    </source>
</evidence>
<keyword evidence="13" id="KW-0418">Kinase</keyword>
<dbReference type="PROSITE" id="PS00108">
    <property type="entry name" value="PROTEIN_KINASE_ST"/>
    <property type="match status" value="1"/>
</dbReference>
<dbReference type="PROSITE" id="PS00107">
    <property type="entry name" value="PROTEIN_KINASE_ATP"/>
    <property type="match status" value="1"/>
</dbReference>
<dbReference type="InterPro" id="IPR001220">
    <property type="entry name" value="Legume_lectin_dom"/>
</dbReference>
<keyword evidence="14 21" id="KW-0067">ATP-binding</keyword>
<feature type="chain" id="PRO_5043517675" description="non-specific serine/threonine protein kinase" evidence="23">
    <location>
        <begin position="17"/>
        <end position="658"/>
    </location>
</feature>
<evidence type="ECO:0000256" key="1">
    <source>
        <dbReference type="ARBA" id="ARBA00004236"/>
    </source>
</evidence>
<comment type="similarity">
    <text evidence="3">In the N-terminal section; belongs to the leguminous lectin family.</text>
</comment>
<dbReference type="InterPro" id="IPR017441">
    <property type="entry name" value="Protein_kinase_ATP_BS"/>
</dbReference>
<dbReference type="Pfam" id="PF00069">
    <property type="entry name" value="Pkinase"/>
    <property type="match status" value="1"/>
</dbReference>
<feature type="transmembrane region" description="Helical" evidence="22">
    <location>
        <begin position="279"/>
        <end position="301"/>
    </location>
</feature>
<keyword evidence="26" id="KW-1185">Reference proteome</keyword>
<evidence type="ECO:0000256" key="15">
    <source>
        <dbReference type="ARBA" id="ARBA00022989"/>
    </source>
</evidence>
<dbReference type="InterPro" id="IPR050528">
    <property type="entry name" value="L-type_Lectin-RKs"/>
</dbReference>
<evidence type="ECO:0000256" key="10">
    <source>
        <dbReference type="ARBA" id="ARBA00022729"/>
    </source>
</evidence>
<keyword evidence="10 23" id="KW-0732">Signal</keyword>
<dbReference type="Gene3D" id="3.30.200.20">
    <property type="entry name" value="Phosphorylase Kinase, domain 1"/>
    <property type="match status" value="1"/>
</dbReference>
<keyword evidence="9 22" id="KW-0812">Transmembrane</keyword>
<dbReference type="InterPro" id="IPR000719">
    <property type="entry name" value="Prot_kinase_dom"/>
</dbReference>
<evidence type="ECO:0000256" key="3">
    <source>
        <dbReference type="ARBA" id="ARBA00008536"/>
    </source>
</evidence>
<feature type="binding site" evidence="21">
    <location>
        <position position="364"/>
    </location>
    <ligand>
        <name>ATP</name>
        <dbReference type="ChEBI" id="CHEBI:30616"/>
    </ligand>
</feature>
<evidence type="ECO:0000256" key="9">
    <source>
        <dbReference type="ARBA" id="ARBA00022692"/>
    </source>
</evidence>
<reference evidence="25" key="2">
    <citation type="submission" date="2021-12" db="EMBL/GenBank/DDBJ databases">
        <title>Resequencing data analysis of finger millet.</title>
        <authorList>
            <person name="Hatakeyama M."/>
            <person name="Aluri S."/>
            <person name="Balachadran M.T."/>
            <person name="Sivarajan S.R."/>
            <person name="Poveda L."/>
            <person name="Shimizu-Inatsugi R."/>
            <person name="Schlapbach R."/>
            <person name="Sreeman S.M."/>
            <person name="Shimizu K.K."/>
        </authorList>
    </citation>
    <scope>NUCLEOTIDE SEQUENCE</scope>
</reference>
<dbReference type="GO" id="GO:0005524">
    <property type="term" value="F:ATP binding"/>
    <property type="evidence" value="ECO:0007669"/>
    <property type="project" value="UniProtKB-UniRule"/>
</dbReference>
<dbReference type="InterPro" id="IPR011009">
    <property type="entry name" value="Kinase-like_dom_sf"/>
</dbReference>
<keyword evidence="11" id="KW-0430">Lectin</keyword>
<comment type="similarity">
    <text evidence="4">In the C-terminal section; belongs to the protein kinase superfamily. Ser/Thr protein kinase family.</text>
</comment>
<dbReference type="Gene3D" id="1.10.510.10">
    <property type="entry name" value="Transferase(Phosphotransferase) domain 1"/>
    <property type="match status" value="1"/>
</dbReference>
<evidence type="ECO:0000259" key="24">
    <source>
        <dbReference type="PROSITE" id="PS50011"/>
    </source>
</evidence>
<dbReference type="SMART" id="SM00220">
    <property type="entry name" value="S_TKc"/>
    <property type="match status" value="1"/>
</dbReference>
<dbReference type="GO" id="GO:0030246">
    <property type="term" value="F:carbohydrate binding"/>
    <property type="evidence" value="ECO:0007669"/>
    <property type="project" value="UniProtKB-KW"/>
</dbReference>
<evidence type="ECO:0000256" key="16">
    <source>
        <dbReference type="ARBA" id="ARBA00023136"/>
    </source>
</evidence>
<evidence type="ECO:0000256" key="6">
    <source>
        <dbReference type="ARBA" id="ARBA00022475"/>
    </source>
</evidence>
<evidence type="ECO:0000256" key="17">
    <source>
        <dbReference type="ARBA" id="ARBA00023170"/>
    </source>
</evidence>
<evidence type="ECO:0000256" key="5">
    <source>
        <dbReference type="ARBA" id="ARBA00012513"/>
    </source>
</evidence>
<comment type="catalytic activity">
    <reaction evidence="20">
        <text>L-seryl-[protein] + ATP = O-phospho-L-seryl-[protein] + ADP + H(+)</text>
        <dbReference type="Rhea" id="RHEA:17989"/>
        <dbReference type="Rhea" id="RHEA-COMP:9863"/>
        <dbReference type="Rhea" id="RHEA-COMP:11604"/>
        <dbReference type="ChEBI" id="CHEBI:15378"/>
        <dbReference type="ChEBI" id="CHEBI:29999"/>
        <dbReference type="ChEBI" id="CHEBI:30616"/>
        <dbReference type="ChEBI" id="CHEBI:83421"/>
        <dbReference type="ChEBI" id="CHEBI:456216"/>
        <dbReference type="EC" id="2.7.11.1"/>
    </reaction>
    <physiologicalReaction direction="left-to-right" evidence="20">
        <dbReference type="Rhea" id="RHEA:17990"/>
    </physiologicalReaction>
</comment>
<dbReference type="InterPro" id="IPR013320">
    <property type="entry name" value="ConA-like_dom_sf"/>
</dbReference>
<comment type="catalytic activity">
    <reaction evidence="19">
        <text>L-threonyl-[protein] + ATP = O-phospho-L-threonyl-[protein] + ADP + H(+)</text>
        <dbReference type="Rhea" id="RHEA:46608"/>
        <dbReference type="Rhea" id="RHEA-COMP:11060"/>
        <dbReference type="Rhea" id="RHEA-COMP:11605"/>
        <dbReference type="ChEBI" id="CHEBI:15378"/>
        <dbReference type="ChEBI" id="CHEBI:30013"/>
        <dbReference type="ChEBI" id="CHEBI:30616"/>
        <dbReference type="ChEBI" id="CHEBI:61977"/>
        <dbReference type="ChEBI" id="CHEBI:456216"/>
        <dbReference type="EC" id="2.7.11.1"/>
    </reaction>
    <physiologicalReaction direction="left-to-right" evidence="19">
        <dbReference type="Rhea" id="RHEA:46609"/>
    </physiologicalReaction>
</comment>
<dbReference type="InterPro" id="IPR008271">
    <property type="entry name" value="Ser/Thr_kinase_AS"/>
</dbReference>
<evidence type="ECO:0000256" key="2">
    <source>
        <dbReference type="ARBA" id="ARBA00004479"/>
    </source>
</evidence>
<evidence type="ECO:0000256" key="8">
    <source>
        <dbReference type="ARBA" id="ARBA00022679"/>
    </source>
</evidence>
<keyword evidence="8" id="KW-0808">Transferase</keyword>
<keyword evidence="16 22" id="KW-0472">Membrane</keyword>
<feature type="signal peptide" evidence="23">
    <location>
        <begin position="1"/>
        <end position="16"/>
    </location>
</feature>
<keyword evidence="18" id="KW-0325">Glycoprotein</keyword>
<keyword evidence="6" id="KW-1003">Cell membrane</keyword>
<keyword evidence="15 22" id="KW-1133">Transmembrane helix</keyword>
<dbReference type="FunFam" id="3.30.200.20:FF:000112">
    <property type="entry name" value="Lectin-domain containing receptor kinase A4.3"/>
    <property type="match status" value="1"/>
</dbReference>
<dbReference type="CDD" id="cd14066">
    <property type="entry name" value="STKc_IRAK"/>
    <property type="match status" value="1"/>
</dbReference>
<keyword evidence="17" id="KW-0675">Receptor</keyword>
<evidence type="ECO:0000256" key="23">
    <source>
        <dbReference type="SAM" id="SignalP"/>
    </source>
</evidence>
<dbReference type="Gene3D" id="2.60.120.200">
    <property type="match status" value="1"/>
</dbReference>
<evidence type="ECO:0000313" key="26">
    <source>
        <dbReference type="Proteomes" id="UP001054889"/>
    </source>
</evidence>
<dbReference type="GO" id="GO:0005886">
    <property type="term" value="C:plasma membrane"/>
    <property type="evidence" value="ECO:0007669"/>
    <property type="project" value="UniProtKB-SubCell"/>
</dbReference>
<evidence type="ECO:0000256" key="20">
    <source>
        <dbReference type="ARBA" id="ARBA00048977"/>
    </source>
</evidence>
<dbReference type="GO" id="GO:1901001">
    <property type="term" value="P:negative regulation of response to salt stress"/>
    <property type="evidence" value="ECO:0007669"/>
    <property type="project" value="UniProtKB-ARBA"/>
</dbReference>
<dbReference type="FunFam" id="1.10.510.10:FF:000517">
    <property type="entry name" value="Putative receptor kinase Lecrk"/>
    <property type="match status" value="1"/>
</dbReference>
<evidence type="ECO:0000256" key="22">
    <source>
        <dbReference type="SAM" id="Phobius"/>
    </source>
</evidence>
<dbReference type="GO" id="GO:0004674">
    <property type="term" value="F:protein serine/threonine kinase activity"/>
    <property type="evidence" value="ECO:0007669"/>
    <property type="project" value="UniProtKB-KW"/>
</dbReference>
<keyword evidence="12 21" id="KW-0547">Nucleotide-binding</keyword>
<dbReference type="SUPFAM" id="SSF49899">
    <property type="entry name" value="Concanavalin A-like lectins/glucanases"/>
    <property type="match status" value="1"/>
</dbReference>
<evidence type="ECO:0000256" key="4">
    <source>
        <dbReference type="ARBA" id="ARBA00010217"/>
    </source>
</evidence>
<dbReference type="Pfam" id="PF00139">
    <property type="entry name" value="Lectin_legB"/>
    <property type="match status" value="1"/>
</dbReference>
<keyword evidence="7" id="KW-0723">Serine/threonine-protein kinase</keyword>
<dbReference type="Proteomes" id="UP001054889">
    <property type="component" value="Unassembled WGS sequence"/>
</dbReference>
<feature type="domain" description="Protein kinase" evidence="24">
    <location>
        <begin position="334"/>
        <end position="614"/>
    </location>
</feature>
<evidence type="ECO:0000256" key="7">
    <source>
        <dbReference type="ARBA" id="ARBA00022527"/>
    </source>
</evidence>
<dbReference type="AlphaFoldDB" id="A0AAV5CCP2"/>
<sequence length="658" mass="73260">MFLLFFSHSLLVCSTGGPDQFVYNGFTGANLTLDDTAFVTPDGLLILTNGTNRLKGHATYTSLLHFQNKSPNASHVLSFTTTFVFAILSEYTDLSGHGLALFIAPSKDFSTTLSYEYLGLFNMQNNGNASNHIFAIELDTVRNLNFGDIDSNHVGIDINGLDSIKAASAGYLTLMSGNPMQVWVDYDARRAELNVTIAPIQVTKPTKPLLSHHIDLSSVITELAYIGFSSSLGDMSSRHCILGWSFSLNDSAMPLNVSKLPKLPKSRPSEKHLHMVLKIVLPIASVIFMVTLVCIVFFLVWQHAKYAELQEDWEHEFGPRRFKYKVLFDATNGFSDKQLLGVGGFGRVYKGTIPTSNLDVAVKKVSHDSRQGIKEFIAEIASIGRMEHKNHVHLLGYCRRKHELLLVYEYLPNGSLDRYLHHHEVNHTLDWNTRFHIIKGVSLGLSYLHENCEKVIIHRDIKASNILLDNEMNGRLGDFGLARLYDHGTDPQTTHVVGTIGYLAPELGRTSKATPLTDVFAFGMFLLEVACGQRPIIQDTQNNHVWLVDWVLEHWVRGDLVGSLDKKLGGKYDIDQARLVLKMGLLCSRPSPSSRPVMRQVVQYLDGIMPLPELSPTTPNFGTLALLQTDGFEEYAITYDVSSSSSTSILESELSGGR</sequence>
<dbReference type="FunFam" id="2.60.120.200:FF:000051">
    <property type="entry name" value="L-type lectin-domain containing receptor kinase V.9"/>
    <property type="match status" value="1"/>
</dbReference>
<proteinExistence type="inferred from homology"/>
<evidence type="ECO:0000256" key="13">
    <source>
        <dbReference type="ARBA" id="ARBA00022777"/>
    </source>
</evidence>
<dbReference type="SUPFAM" id="SSF56112">
    <property type="entry name" value="Protein kinase-like (PK-like)"/>
    <property type="match status" value="1"/>
</dbReference>